<keyword evidence="3" id="KW-1185">Reference proteome</keyword>
<dbReference type="VEuPathDB" id="TrichDB:TVAG_436660"/>
<organism evidence="2 3">
    <name type="scientific">Trichomonas vaginalis (strain ATCC PRA-98 / G3)</name>
    <dbReference type="NCBI Taxonomy" id="412133"/>
    <lineage>
        <taxon>Eukaryota</taxon>
        <taxon>Metamonada</taxon>
        <taxon>Parabasalia</taxon>
        <taxon>Trichomonadida</taxon>
        <taxon>Trichomonadidae</taxon>
        <taxon>Trichomonas</taxon>
    </lineage>
</organism>
<evidence type="ECO:0008006" key="4">
    <source>
        <dbReference type="Google" id="ProtNLM"/>
    </source>
</evidence>
<evidence type="ECO:0000313" key="3">
    <source>
        <dbReference type="Proteomes" id="UP000001542"/>
    </source>
</evidence>
<reference evidence="2" key="1">
    <citation type="submission" date="2006-10" db="EMBL/GenBank/DDBJ databases">
        <authorList>
            <person name="Amadeo P."/>
            <person name="Zhao Q."/>
            <person name="Wortman J."/>
            <person name="Fraser-Liggett C."/>
            <person name="Carlton J."/>
        </authorList>
    </citation>
    <scope>NUCLEOTIDE SEQUENCE</scope>
    <source>
        <strain evidence="2">G3</strain>
    </source>
</reference>
<dbReference type="RefSeq" id="XP_001581828.1">
    <property type="nucleotide sequence ID" value="XM_001581778.1"/>
</dbReference>
<dbReference type="VEuPathDB" id="TrichDB:TVAGG3_0565560"/>
<evidence type="ECO:0000313" key="2">
    <source>
        <dbReference type="EMBL" id="EAY20842.1"/>
    </source>
</evidence>
<name>A2DFB4_TRIV3</name>
<feature type="region of interest" description="Disordered" evidence="1">
    <location>
        <begin position="198"/>
        <end position="267"/>
    </location>
</feature>
<proteinExistence type="predicted"/>
<dbReference type="InParanoid" id="A2DFB4"/>
<sequence>MSYLPPAPKDLNASVCKEMVKNGAPDYIYAKYFHDVAIAAMKSDFDLFHTPPEMKMTRAHKLAARLVYEFLKRTNLSLTLESAETEAENEIFSANNKISKGCLQISKVRPPIQKLIRQRYVDLGNGEEDVSEGWFEIDSEVLHTISQSEDEDPTYVLPENLEEGQEDDHRSYKHVKERQIKLHNEFSETVSASIDNYELPKKSTHSQYKASAMAQNNKDDSASDIFVQNTNSSTKKSRHKSSTANSEINTGSSRASTSKSKRSTHKK</sequence>
<gene>
    <name evidence="2" type="ORF">TVAG_436660</name>
</gene>
<dbReference type="EMBL" id="DS113194">
    <property type="protein sequence ID" value="EAY20842.1"/>
    <property type="molecule type" value="Genomic_DNA"/>
</dbReference>
<evidence type="ECO:0000256" key="1">
    <source>
        <dbReference type="SAM" id="MobiDB-lite"/>
    </source>
</evidence>
<reference evidence="2" key="2">
    <citation type="journal article" date="2007" name="Science">
        <title>Draft genome sequence of the sexually transmitted pathogen Trichomonas vaginalis.</title>
        <authorList>
            <person name="Carlton J.M."/>
            <person name="Hirt R.P."/>
            <person name="Silva J.C."/>
            <person name="Delcher A.L."/>
            <person name="Schatz M."/>
            <person name="Zhao Q."/>
            <person name="Wortman J.R."/>
            <person name="Bidwell S.L."/>
            <person name="Alsmark U.C.M."/>
            <person name="Besteiro S."/>
            <person name="Sicheritz-Ponten T."/>
            <person name="Noel C.J."/>
            <person name="Dacks J.B."/>
            <person name="Foster P.G."/>
            <person name="Simillion C."/>
            <person name="Van de Peer Y."/>
            <person name="Miranda-Saavedra D."/>
            <person name="Barton G.J."/>
            <person name="Westrop G.D."/>
            <person name="Mueller S."/>
            <person name="Dessi D."/>
            <person name="Fiori P.L."/>
            <person name="Ren Q."/>
            <person name="Paulsen I."/>
            <person name="Zhang H."/>
            <person name="Bastida-Corcuera F.D."/>
            <person name="Simoes-Barbosa A."/>
            <person name="Brown M.T."/>
            <person name="Hayes R.D."/>
            <person name="Mukherjee M."/>
            <person name="Okumura C.Y."/>
            <person name="Schneider R."/>
            <person name="Smith A.J."/>
            <person name="Vanacova S."/>
            <person name="Villalvazo M."/>
            <person name="Haas B.J."/>
            <person name="Pertea M."/>
            <person name="Feldblyum T.V."/>
            <person name="Utterback T.R."/>
            <person name="Shu C.L."/>
            <person name="Osoegawa K."/>
            <person name="de Jong P.J."/>
            <person name="Hrdy I."/>
            <person name="Horvathova L."/>
            <person name="Zubacova Z."/>
            <person name="Dolezal P."/>
            <person name="Malik S.B."/>
            <person name="Logsdon J.M. Jr."/>
            <person name="Henze K."/>
            <person name="Gupta A."/>
            <person name="Wang C.C."/>
            <person name="Dunne R.L."/>
            <person name="Upcroft J.A."/>
            <person name="Upcroft P."/>
            <person name="White O."/>
            <person name="Salzberg S.L."/>
            <person name="Tang P."/>
            <person name="Chiu C.-H."/>
            <person name="Lee Y.-S."/>
            <person name="Embley T.M."/>
            <person name="Coombs G.H."/>
            <person name="Mottram J.C."/>
            <person name="Tachezy J."/>
            <person name="Fraser-Liggett C.M."/>
            <person name="Johnson P.J."/>
        </authorList>
    </citation>
    <scope>NUCLEOTIDE SEQUENCE [LARGE SCALE GENOMIC DNA]</scope>
    <source>
        <strain evidence="2">G3</strain>
    </source>
</reference>
<feature type="compositionally biased region" description="Polar residues" evidence="1">
    <location>
        <begin position="205"/>
        <end position="216"/>
    </location>
</feature>
<dbReference type="KEGG" id="tva:5466387"/>
<protein>
    <recommendedName>
        <fullName evidence="4">LisH domain-containing protein</fullName>
    </recommendedName>
</protein>
<dbReference type="Proteomes" id="UP000001542">
    <property type="component" value="Unassembled WGS sequence"/>
</dbReference>
<dbReference type="AlphaFoldDB" id="A2DFB4"/>
<accession>A2DFB4</accession>